<keyword evidence="2" id="KW-1185">Reference proteome</keyword>
<protein>
    <submittedName>
        <fullName evidence="1">Uncharacterized protein</fullName>
    </submittedName>
</protein>
<evidence type="ECO:0000313" key="2">
    <source>
        <dbReference type="Proteomes" id="UP000317465"/>
    </source>
</evidence>
<accession>A0ACA8QT44</accession>
<reference evidence="1 2" key="1">
    <citation type="journal article" date="2020" name="Int. J. Syst. Evol. Microbiol.">
        <title>Alistipes communis sp. nov., Alistipes dispar sp. nov. and Alistipes onderdonkii subsp. vulgaris subsp. nov., isolated from human faeces, and creation of Alistipes onderdonkii subsp. onderdonkii subsp. nov.</title>
        <authorList>
            <person name="Sakamoto M."/>
            <person name="Ikeyama N."/>
            <person name="Ogata Y."/>
            <person name="Suda W."/>
            <person name="Iino T."/>
            <person name="Hattori M."/>
            <person name="Ohkuma M."/>
        </authorList>
    </citation>
    <scope>NUCLEOTIDE SEQUENCE [LARGE SCALE GENOMIC DNA]</scope>
    <source>
        <strain evidence="1 2">5CPYCFAH4</strain>
    </source>
</reference>
<evidence type="ECO:0000313" key="1">
    <source>
        <dbReference type="EMBL" id="BBL07911.1"/>
    </source>
</evidence>
<name>A0ACA8QT44_9BACT</name>
<gene>
    <name evidence="1" type="ORF">A5CPYCFAH4_01350</name>
</gene>
<proteinExistence type="predicted"/>
<dbReference type="EMBL" id="AP019737">
    <property type="protein sequence ID" value="BBL07911.1"/>
    <property type="molecule type" value="Genomic_DNA"/>
</dbReference>
<dbReference type="Proteomes" id="UP000317465">
    <property type="component" value="Chromosome"/>
</dbReference>
<organism evidence="1 2">
    <name type="scientific">Alistipes onderdonkii subsp. vulgaris</name>
    <dbReference type="NCBI Taxonomy" id="2585117"/>
    <lineage>
        <taxon>Bacteria</taxon>
        <taxon>Pseudomonadati</taxon>
        <taxon>Bacteroidota</taxon>
        <taxon>Bacteroidia</taxon>
        <taxon>Bacteroidales</taxon>
        <taxon>Rikenellaceae</taxon>
        <taxon>Alistipes</taxon>
    </lineage>
</organism>
<sequence>MVFGAFFLVAATAFTGCSDDDDKSLTPKLTADPTALDFTDETATTQTVAITANCEWTVTASNLDWATISPMSGKGNGTISVTVSELPAGTNLREGKISFTLIHPEFGKWGQAESSVAVKQYGSGVTPPPTGDAIYANDFDKEQAQKGADGKFPFADAFEGWKNQTGTGADNVTYVANSISVRANSASNGNYSKYKDDASGVNNMLFCAGAEFEIHKIALDPAQKNLCLTFGSYKSLFGAEDNAFVTSEFHVYLSKDGENWAEIAYDRPVEADEHSNYGTWALATANFTLKEVPSELYIRFISDLSSAHRVDDVKLFEGIGGTEVDLGNVTPPTPGEAVVITIPEIIAKLTTSQVALDTNNDRYFEAVVVTDKEGGNFNGQNLQVMTPGATTAKNGITLYGSGKYTDPYDDGFTFVKGDKVKVTLKKGEARIVSYNGLYEVTGSKGADWVEIEKIGTETITPVVVDPAKLAEYQGMVVTVKGVTAPATAADWTTNEAFGKHTFTTSAGNMTVFVQKAMPGLVGTQFVAGSTGDITGYASVNSNAAQVCPQRPEDVAAFMGEPSTDPAITKLDPTSLSFAATDNAKTVTVTAANADGCTIEAATDKSEQFTTFVNGMVVTVTPKENTTEQAITATLTIKLMKDGAAVDTKTVAISQAGKSGAGGDGQQITLTLDDIIAIGGKSGAYAKFTYTNTFGEWSGKAAGGSSGKECLQINVKNNSAFGSFVQIPAVDGTIEKIEVTIREPYKGRAIGIFPVGYTYTKDTLDKMKEQLAKDAIAISNETPSDVNNNEPFTFVIDNLSAKNLTQFSIFPTLGAVSITAITVTYSK</sequence>